<evidence type="ECO:0000256" key="5">
    <source>
        <dbReference type="ARBA" id="ARBA00022692"/>
    </source>
</evidence>
<dbReference type="EMBL" id="CAXHTB010000015">
    <property type="protein sequence ID" value="CAL0321794.1"/>
    <property type="molecule type" value="Genomic_DNA"/>
</dbReference>
<keyword evidence="7 8" id="KW-0472">Membrane</keyword>
<feature type="transmembrane region" description="Helical" evidence="8">
    <location>
        <begin position="139"/>
        <end position="161"/>
    </location>
</feature>
<dbReference type="InterPro" id="IPR006702">
    <property type="entry name" value="CASP_dom"/>
</dbReference>
<reference evidence="11 12" key="1">
    <citation type="submission" date="2024-03" db="EMBL/GenBank/DDBJ databases">
        <authorList>
            <person name="Martinez-Hernandez J."/>
        </authorList>
    </citation>
    <scope>NUCLEOTIDE SEQUENCE [LARGE SCALE GENOMIC DNA]</scope>
</reference>
<dbReference type="PANTHER" id="PTHR33573:SF38">
    <property type="entry name" value="CASP-LIKE PROTEIN 4A1"/>
    <property type="match status" value="1"/>
</dbReference>
<organism evidence="11 12">
    <name type="scientific">Lupinus luteus</name>
    <name type="common">European yellow lupine</name>
    <dbReference type="NCBI Taxonomy" id="3873"/>
    <lineage>
        <taxon>Eukaryota</taxon>
        <taxon>Viridiplantae</taxon>
        <taxon>Streptophyta</taxon>
        <taxon>Embryophyta</taxon>
        <taxon>Tracheophyta</taxon>
        <taxon>Spermatophyta</taxon>
        <taxon>Magnoliopsida</taxon>
        <taxon>eudicotyledons</taxon>
        <taxon>Gunneridae</taxon>
        <taxon>Pentapetalae</taxon>
        <taxon>rosids</taxon>
        <taxon>fabids</taxon>
        <taxon>Fabales</taxon>
        <taxon>Fabaceae</taxon>
        <taxon>Papilionoideae</taxon>
        <taxon>50 kb inversion clade</taxon>
        <taxon>genistoids sensu lato</taxon>
        <taxon>core genistoids</taxon>
        <taxon>Genisteae</taxon>
        <taxon>Lupinus</taxon>
    </lineage>
</organism>
<name>A0AAV1XJM9_LUPLU</name>
<proteinExistence type="inferred from homology"/>
<comment type="subcellular location">
    <subcellularLocation>
        <location evidence="1 8">Cell membrane</location>
        <topology evidence="1 8">Multi-pass membrane protein</topology>
    </subcellularLocation>
</comment>
<feature type="compositionally biased region" description="Polar residues" evidence="9">
    <location>
        <begin position="57"/>
        <end position="72"/>
    </location>
</feature>
<keyword evidence="6 8" id="KW-1133">Transmembrane helix</keyword>
<gene>
    <name evidence="11" type="ORF">LLUT_LOCUS22854</name>
</gene>
<feature type="compositionally biased region" description="Polar residues" evidence="9">
    <location>
        <begin position="35"/>
        <end position="49"/>
    </location>
</feature>
<evidence type="ECO:0000256" key="7">
    <source>
        <dbReference type="ARBA" id="ARBA00023136"/>
    </source>
</evidence>
<feature type="transmembrane region" description="Helical" evidence="8">
    <location>
        <begin position="188"/>
        <end position="210"/>
    </location>
</feature>
<feature type="compositionally biased region" description="Basic and acidic residues" evidence="9">
    <location>
        <begin position="15"/>
        <end position="30"/>
    </location>
</feature>
<feature type="transmembrane region" description="Helical" evidence="8">
    <location>
        <begin position="231"/>
        <end position="248"/>
    </location>
</feature>
<comment type="subunit">
    <text evidence="3 8">Homodimer and heterodimers.</text>
</comment>
<evidence type="ECO:0000313" key="12">
    <source>
        <dbReference type="Proteomes" id="UP001497480"/>
    </source>
</evidence>
<evidence type="ECO:0000313" key="11">
    <source>
        <dbReference type="EMBL" id="CAL0321794.1"/>
    </source>
</evidence>
<dbReference type="Proteomes" id="UP001497480">
    <property type="component" value="Unassembled WGS sequence"/>
</dbReference>
<evidence type="ECO:0000256" key="6">
    <source>
        <dbReference type="ARBA" id="ARBA00022989"/>
    </source>
</evidence>
<evidence type="ECO:0000256" key="4">
    <source>
        <dbReference type="ARBA" id="ARBA00022475"/>
    </source>
</evidence>
<evidence type="ECO:0000256" key="1">
    <source>
        <dbReference type="ARBA" id="ARBA00004651"/>
    </source>
</evidence>
<sequence>MSESLSWESEEKEEECNKMKRDSKELKEGESSLSHNITTFNSAATSYTRTHIPPSPTLHSMRSNDNFHSCATKNHESPMQHIDSSASNGVPPVEVANQLPVKLKTITVVGPEEVEEGTRWGNDECNYFLKNKKEVKVNMVLLGLRVTAFVFCVISFSVLAADKEGIQIMQQYSVPNSFNRFKEFKYSLSVNAIGFVYSGLQICALIKYFITQKYTLNPLLRGYFTFAMDQIVTYLLMSASSSAATLAYNWESIWGEYKFALMANASVAFSYIAFVAFALTSLLSGYIICKIKLVNPTLSLYSNTIPYASTTTQPVCNK</sequence>
<dbReference type="Pfam" id="PF04535">
    <property type="entry name" value="CASP_dom"/>
    <property type="match status" value="1"/>
</dbReference>
<evidence type="ECO:0000256" key="9">
    <source>
        <dbReference type="SAM" id="MobiDB-lite"/>
    </source>
</evidence>
<accession>A0AAV1XJM9</accession>
<comment type="caution">
    <text evidence="11">The sequence shown here is derived from an EMBL/GenBank/DDBJ whole genome shotgun (WGS) entry which is preliminary data.</text>
</comment>
<keyword evidence="4 8" id="KW-1003">Cell membrane</keyword>
<evidence type="ECO:0000256" key="3">
    <source>
        <dbReference type="ARBA" id="ARBA00011489"/>
    </source>
</evidence>
<dbReference type="AlphaFoldDB" id="A0AAV1XJM9"/>
<feature type="domain" description="Casparian strip membrane protein" evidence="10">
    <location>
        <begin position="136"/>
        <end position="276"/>
    </location>
</feature>
<feature type="transmembrane region" description="Helical" evidence="8">
    <location>
        <begin position="268"/>
        <end position="289"/>
    </location>
</feature>
<dbReference type="GO" id="GO:0005886">
    <property type="term" value="C:plasma membrane"/>
    <property type="evidence" value="ECO:0007669"/>
    <property type="project" value="UniProtKB-SubCell"/>
</dbReference>
<protein>
    <recommendedName>
        <fullName evidence="8">CASP-like protein</fullName>
    </recommendedName>
</protein>
<feature type="region of interest" description="Disordered" evidence="9">
    <location>
        <begin position="1"/>
        <end position="90"/>
    </location>
</feature>
<keyword evidence="12" id="KW-1185">Reference proteome</keyword>
<evidence type="ECO:0000259" key="10">
    <source>
        <dbReference type="Pfam" id="PF04535"/>
    </source>
</evidence>
<comment type="similarity">
    <text evidence="2 8">Belongs to the Casparian strip membrane proteins (CASP) family.</text>
</comment>
<evidence type="ECO:0000256" key="8">
    <source>
        <dbReference type="RuleBase" id="RU361233"/>
    </source>
</evidence>
<keyword evidence="5 8" id="KW-0812">Transmembrane</keyword>
<evidence type="ECO:0000256" key="2">
    <source>
        <dbReference type="ARBA" id="ARBA00007651"/>
    </source>
</evidence>
<dbReference type="PANTHER" id="PTHR33573">
    <property type="entry name" value="CASP-LIKE PROTEIN 4A4"/>
    <property type="match status" value="1"/>
</dbReference>